<proteinExistence type="predicted"/>
<keyword evidence="3" id="KW-1185">Reference proteome</keyword>
<dbReference type="GeneID" id="28964329"/>
<gene>
    <name evidence="1" type="ORF">I303_00630</name>
    <name evidence="2" type="ORF">I303_100627</name>
</gene>
<accession>A0A1A6AFL0</accession>
<dbReference type="VEuPathDB" id="FungiDB:I303_00630"/>
<organism evidence="1">
    <name type="scientific">Kwoniella dejecticola CBS 10117</name>
    <dbReference type="NCBI Taxonomy" id="1296121"/>
    <lineage>
        <taxon>Eukaryota</taxon>
        <taxon>Fungi</taxon>
        <taxon>Dikarya</taxon>
        <taxon>Basidiomycota</taxon>
        <taxon>Agaricomycotina</taxon>
        <taxon>Tremellomycetes</taxon>
        <taxon>Tremellales</taxon>
        <taxon>Cryptococcaceae</taxon>
        <taxon>Kwoniella</taxon>
    </lineage>
</organism>
<reference evidence="2" key="3">
    <citation type="submission" date="2024-02" db="EMBL/GenBank/DDBJ databases">
        <title>Comparative genomics of Cryptococcus and Kwoniella reveals pathogenesis evolution and contrasting modes of karyotype evolution via chromosome fusion or intercentromeric recombination.</title>
        <authorList>
            <person name="Coelho M.A."/>
            <person name="David-Palma M."/>
            <person name="Shea T."/>
            <person name="Bowers K."/>
            <person name="McGinley-Smith S."/>
            <person name="Mohammad A.W."/>
            <person name="Gnirke A."/>
            <person name="Yurkov A.M."/>
            <person name="Nowrousian M."/>
            <person name="Sun S."/>
            <person name="Cuomo C.A."/>
            <person name="Heitman J."/>
        </authorList>
    </citation>
    <scope>NUCLEOTIDE SEQUENCE</scope>
    <source>
        <strain evidence="2">CBS 10117</strain>
    </source>
</reference>
<sequence length="362" mass="40519">MSSDNQGQTSSVGNRLGDLPLIPDLSKSVAESSSDADAVERLYGNGRGARAQQLNLTASLPYGAPQLGSTFFPSTSHTRFKREKEFCKCYKGNLTNSDRILGGDVPDEYLDPTTRKDHSVKKHAMDGTRSSWTESAKEVLSHWGRLPDVPDDMHDLLGFPSYFKWTFWDPADPDNYQEGEIAVPIKLSEYTLAVAPMFRIQEGSTWAAESELVWTTWISREIQDAIESYLPEECRDITVSDEDISRKLALSYARAAQRYARNSFNHGPFVPAPLTRDYRSDPESNLVLEEGNTEFYLAGNVGLTLPNVEGHDTIVKLRWVRQRPRHRSLTCPVSGESRGSRSAQQEFGADWLQSSMTNVSAN</sequence>
<dbReference type="KEGG" id="kdj:28964329"/>
<protein>
    <submittedName>
        <fullName evidence="1">Uncharacterized protein</fullName>
    </submittedName>
</protein>
<reference evidence="1" key="1">
    <citation type="submission" date="2013-07" db="EMBL/GenBank/DDBJ databases">
        <title>The Genome Sequence of Cryptococcus dejecticola CBS10117.</title>
        <authorList>
            <consortium name="The Broad Institute Genome Sequencing Platform"/>
            <person name="Cuomo C."/>
            <person name="Litvintseva A."/>
            <person name="Chen Y."/>
            <person name="Heitman J."/>
            <person name="Sun S."/>
            <person name="Springer D."/>
            <person name="Dromer F."/>
            <person name="Young S.K."/>
            <person name="Zeng Q."/>
            <person name="Gargeya S."/>
            <person name="Fitzgerald M."/>
            <person name="Abouelleil A."/>
            <person name="Alvarado L."/>
            <person name="Berlin A.M."/>
            <person name="Chapman S.B."/>
            <person name="Dewar J."/>
            <person name="Goldberg J."/>
            <person name="Griggs A."/>
            <person name="Gujja S."/>
            <person name="Hansen M."/>
            <person name="Howarth C."/>
            <person name="Imamovic A."/>
            <person name="Larimer J."/>
            <person name="McCowan C."/>
            <person name="Murphy C."/>
            <person name="Pearson M."/>
            <person name="Priest M."/>
            <person name="Roberts A."/>
            <person name="Saif S."/>
            <person name="Shea T."/>
            <person name="Sykes S."/>
            <person name="Wortman J."/>
            <person name="Nusbaum C."/>
            <person name="Birren B."/>
        </authorList>
    </citation>
    <scope>NUCLEOTIDE SEQUENCE [LARGE SCALE GENOMIC DNA]</scope>
    <source>
        <strain evidence="1">CBS 10117</strain>
    </source>
</reference>
<evidence type="ECO:0000313" key="3">
    <source>
        <dbReference type="Proteomes" id="UP000078595"/>
    </source>
</evidence>
<dbReference type="EMBL" id="KI894027">
    <property type="protein sequence ID" value="OBR88813.1"/>
    <property type="molecule type" value="Genomic_DNA"/>
</dbReference>
<reference evidence="2" key="2">
    <citation type="submission" date="2013-07" db="EMBL/GenBank/DDBJ databases">
        <authorList>
            <consortium name="The Broad Institute Genome Sequencing Platform"/>
            <person name="Cuomo C."/>
            <person name="Litvintseva A."/>
            <person name="Chen Y."/>
            <person name="Heitman J."/>
            <person name="Sun S."/>
            <person name="Springer D."/>
            <person name="Dromer F."/>
            <person name="Young S.K."/>
            <person name="Zeng Q."/>
            <person name="Gargeya S."/>
            <person name="Fitzgerald M."/>
            <person name="Abouelleil A."/>
            <person name="Alvarado L."/>
            <person name="Berlin A.M."/>
            <person name="Chapman S.B."/>
            <person name="Dewar J."/>
            <person name="Goldberg J."/>
            <person name="Griggs A."/>
            <person name="Gujja S."/>
            <person name="Hansen M."/>
            <person name="Howarth C."/>
            <person name="Imamovic A."/>
            <person name="Larimer J."/>
            <person name="McCowan C."/>
            <person name="Murphy C."/>
            <person name="Pearson M."/>
            <person name="Priest M."/>
            <person name="Roberts A."/>
            <person name="Saif S."/>
            <person name="Shea T."/>
            <person name="Sykes S."/>
            <person name="Wortman J."/>
            <person name="Nusbaum C."/>
            <person name="Birren B."/>
        </authorList>
    </citation>
    <scope>NUCLEOTIDE SEQUENCE</scope>
    <source>
        <strain evidence="2">CBS 10117</strain>
    </source>
</reference>
<dbReference type="RefSeq" id="XP_018266655.1">
    <property type="nucleotide sequence ID" value="XM_018404001.1"/>
</dbReference>
<name>A0A1A6AFL0_9TREE</name>
<evidence type="ECO:0000313" key="1">
    <source>
        <dbReference type="EMBL" id="OBR88813.1"/>
    </source>
</evidence>
<dbReference type="AlphaFoldDB" id="A0A1A6AFL0"/>
<evidence type="ECO:0000313" key="2">
    <source>
        <dbReference type="EMBL" id="WWC58092.1"/>
    </source>
</evidence>
<dbReference type="EMBL" id="CP144530">
    <property type="protein sequence ID" value="WWC58092.1"/>
    <property type="molecule type" value="Genomic_DNA"/>
</dbReference>
<dbReference type="Proteomes" id="UP000078595">
    <property type="component" value="Chromosome 1"/>
</dbReference>